<accession>A0ABP9MEA0</accession>
<keyword evidence="3" id="KW-1003">Cell membrane</keyword>
<organism evidence="10 11">
    <name type="scientific">Microbacterium yannicii</name>
    <dbReference type="NCBI Taxonomy" id="671622"/>
    <lineage>
        <taxon>Bacteria</taxon>
        <taxon>Bacillati</taxon>
        <taxon>Actinomycetota</taxon>
        <taxon>Actinomycetes</taxon>
        <taxon>Micrococcales</taxon>
        <taxon>Microbacteriaceae</taxon>
        <taxon>Microbacterium</taxon>
    </lineage>
</organism>
<feature type="transmembrane region" description="Helical" evidence="7">
    <location>
        <begin position="282"/>
        <end position="310"/>
    </location>
</feature>
<evidence type="ECO:0000256" key="6">
    <source>
        <dbReference type="ARBA" id="ARBA00023136"/>
    </source>
</evidence>
<dbReference type="EMBL" id="BAABKZ010000002">
    <property type="protein sequence ID" value="GAA5094116.1"/>
    <property type="molecule type" value="Genomic_DNA"/>
</dbReference>
<feature type="transmembrane region" description="Helical" evidence="7">
    <location>
        <begin position="120"/>
        <end position="143"/>
    </location>
</feature>
<sequence>MTLTTDPPGLDEETSSSDDPRPRPPRTAEWLTPAGLGGGISKGLRGLFGTHAGALDRIAIVVSAMLVVVAIFGPLLAPYDPYLAVPSDALLPPSAAHWMGTDDAGRDVLSRLLAGAGMTLLAAIAVVALSTLVGVVVACAAVLSPRGVDATIMRICDMFMALPSMVLALGIAAALGPSLGSVVLAMVIAMWPGTTRLVRGILRVSMNSAYVESARVNGIRRIPTLVRHVLPNSMDSVYVQASMEISGAVVLMAGLAFLGVGAPPPSADWGAMVAQGREYITTAWWVTTFPGLAITIAAIAFGLLGDALRVRLDPSLRRKR</sequence>
<evidence type="ECO:0000256" key="5">
    <source>
        <dbReference type="ARBA" id="ARBA00022989"/>
    </source>
</evidence>
<feature type="region of interest" description="Disordered" evidence="8">
    <location>
        <begin position="1"/>
        <end position="32"/>
    </location>
</feature>
<evidence type="ECO:0000256" key="4">
    <source>
        <dbReference type="ARBA" id="ARBA00022692"/>
    </source>
</evidence>
<feature type="domain" description="ABC transmembrane type-1" evidence="9">
    <location>
        <begin position="116"/>
        <end position="305"/>
    </location>
</feature>
<reference evidence="11" key="1">
    <citation type="journal article" date="2019" name="Int. J. Syst. Evol. Microbiol.">
        <title>The Global Catalogue of Microorganisms (GCM) 10K type strain sequencing project: providing services to taxonomists for standard genome sequencing and annotation.</title>
        <authorList>
            <consortium name="The Broad Institute Genomics Platform"/>
            <consortium name="The Broad Institute Genome Sequencing Center for Infectious Disease"/>
            <person name="Wu L."/>
            <person name="Ma J."/>
        </authorList>
    </citation>
    <scope>NUCLEOTIDE SEQUENCE [LARGE SCALE GENOMIC DNA]</scope>
    <source>
        <strain evidence="11">JCM 18959</strain>
    </source>
</reference>
<evidence type="ECO:0000256" key="7">
    <source>
        <dbReference type="RuleBase" id="RU363032"/>
    </source>
</evidence>
<dbReference type="CDD" id="cd06261">
    <property type="entry name" value="TM_PBP2"/>
    <property type="match status" value="1"/>
</dbReference>
<dbReference type="PANTHER" id="PTHR43386">
    <property type="entry name" value="OLIGOPEPTIDE TRANSPORT SYSTEM PERMEASE PROTEIN APPC"/>
    <property type="match status" value="1"/>
</dbReference>
<name>A0ABP9MEA0_9MICO</name>
<protein>
    <submittedName>
        <fullName evidence="10">ABC transporter permease</fullName>
    </submittedName>
</protein>
<dbReference type="PROSITE" id="PS50928">
    <property type="entry name" value="ABC_TM1"/>
    <property type="match status" value="1"/>
</dbReference>
<dbReference type="PANTHER" id="PTHR43386:SF1">
    <property type="entry name" value="D,D-DIPEPTIDE TRANSPORT SYSTEM PERMEASE PROTEIN DDPC-RELATED"/>
    <property type="match status" value="1"/>
</dbReference>
<dbReference type="SUPFAM" id="SSF161098">
    <property type="entry name" value="MetI-like"/>
    <property type="match status" value="1"/>
</dbReference>
<keyword evidence="2 7" id="KW-0813">Transport</keyword>
<keyword evidence="4 7" id="KW-0812">Transmembrane</keyword>
<gene>
    <name evidence="10" type="ORF">GCM10025760_25050</name>
</gene>
<evidence type="ECO:0000313" key="11">
    <source>
        <dbReference type="Proteomes" id="UP001501407"/>
    </source>
</evidence>
<comment type="similarity">
    <text evidence="7">Belongs to the binding-protein-dependent transport system permease family.</text>
</comment>
<comment type="subcellular location">
    <subcellularLocation>
        <location evidence="1 7">Cell membrane</location>
        <topology evidence="1 7">Multi-pass membrane protein</topology>
    </subcellularLocation>
</comment>
<evidence type="ECO:0000259" key="9">
    <source>
        <dbReference type="PROSITE" id="PS50928"/>
    </source>
</evidence>
<dbReference type="InterPro" id="IPR000515">
    <property type="entry name" value="MetI-like"/>
</dbReference>
<dbReference type="Proteomes" id="UP001501407">
    <property type="component" value="Unassembled WGS sequence"/>
</dbReference>
<dbReference type="Pfam" id="PF00528">
    <property type="entry name" value="BPD_transp_1"/>
    <property type="match status" value="1"/>
</dbReference>
<dbReference type="Gene3D" id="1.10.3720.10">
    <property type="entry name" value="MetI-like"/>
    <property type="match status" value="1"/>
</dbReference>
<keyword evidence="5 7" id="KW-1133">Transmembrane helix</keyword>
<dbReference type="InterPro" id="IPR050366">
    <property type="entry name" value="BP-dependent_transpt_permease"/>
</dbReference>
<keyword evidence="11" id="KW-1185">Reference proteome</keyword>
<evidence type="ECO:0000313" key="10">
    <source>
        <dbReference type="EMBL" id="GAA5094116.1"/>
    </source>
</evidence>
<evidence type="ECO:0000256" key="8">
    <source>
        <dbReference type="SAM" id="MobiDB-lite"/>
    </source>
</evidence>
<evidence type="ECO:0000256" key="1">
    <source>
        <dbReference type="ARBA" id="ARBA00004651"/>
    </source>
</evidence>
<dbReference type="RefSeq" id="WP_194414400.1">
    <property type="nucleotide sequence ID" value="NZ_BAABKZ010000002.1"/>
</dbReference>
<dbReference type="InterPro" id="IPR035906">
    <property type="entry name" value="MetI-like_sf"/>
</dbReference>
<comment type="caution">
    <text evidence="10">The sequence shown here is derived from an EMBL/GenBank/DDBJ whole genome shotgun (WGS) entry which is preliminary data.</text>
</comment>
<keyword evidence="6 7" id="KW-0472">Membrane</keyword>
<feature type="transmembrane region" description="Helical" evidence="7">
    <location>
        <begin position="58"/>
        <end position="77"/>
    </location>
</feature>
<evidence type="ECO:0000256" key="2">
    <source>
        <dbReference type="ARBA" id="ARBA00022448"/>
    </source>
</evidence>
<evidence type="ECO:0000256" key="3">
    <source>
        <dbReference type="ARBA" id="ARBA00022475"/>
    </source>
</evidence>
<proteinExistence type="inferred from homology"/>
<feature type="transmembrane region" description="Helical" evidence="7">
    <location>
        <begin position="237"/>
        <end position="262"/>
    </location>
</feature>